<keyword evidence="1" id="KW-1133">Transmembrane helix</keyword>
<proteinExistence type="predicted"/>
<protein>
    <submittedName>
        <fullName evidence="2">Uncharacterized protein</fullName>
    </submittedName>
</protein>
<dbReference type="InterPro" id="IPR027858">
    <property type="entry name" value="BRAWNIN"/>
</dbReference>
<evidence type="ECO:0000313" key="2">
    <source>
        <dbReference type="EMBL" id="KAK2168318.1"/>
    </source>
</evidence>
<dbReference type="GO" id="GO:0034551">
    <property type="term" value="P:mitochondrial respiratory chain complex III assembly"/>
    <property type="evidence" value="ECO:0007669"/>
    <property type="project" value="InterPro"/>
</dbReference>
<accession>A0AAD9KAX7</accession>
<feature type="transmembrane region" description="Helical" evidence="1">
    <location>
        <begin position="7"/>
        <end position="28"/>
    </location>
</feature>
<sequence>MPAGVPWVVYVPFATAAMVSMFAGAQLVHLHYQPLSDLEDMVKVEREKLLKEREKQNTNNIFSQ</sequence>
<keyword evidence="1" id="KW-0812">Transmembrane</keyword>
<gene>
    <name evidence="2" type="ORF">LSH36_18g08014</name>
</gene>
<reference evidence="2" key="1">
    <citation type="journal article" date="2023" name="Mol. Biol. Evol.">
        <title>Third-Generation Sequencing Reveals the Adaptive Role of the Epigenome in Three Deep-Sea Polychaetes.</title>
        <authorList>
            <person name="Perez M."/>
            <person name="Aroh O."/>
            <person name="Sun Y."/>
            <person name="Lan Y."/>
            <person name="Juniper S.K."/>
            <person name="Young C.R."/>
            <person name="Angers B."/>
            <person name="Qian P.Y."/>
        </authorList>
    </citation>
    <scope>NUCLEOTIDE SEQUENCE</scope>
    <source>
        <strain evidence="2">P08H-3</strain>
    </source>
</reference>
<dbReference type="AlphaFoldDB" id="A0AAD9KAX7"/>
<dbReference type="Pfam" id="PF14990">
    <property type="entry name" value="DUF4516"/>
    <property type="match status" value="1"/>
</dbReference>
<evidence type="ECO:0000256" key="1">
    <source>
        <dbReference type="SAM" id="Phobius"/>
    </source>
</evidence>
<comment type="caution">
    <text evidence="2">The sequence shown here is derived from an EMBL/GenBank/DDBJ whole genome shotgun (WGS) entry which is preliminary data.</text>
</comment>
<keyword evidence="1" id="KW-0472">Membrane</keyword>
<keyword evidence="3" id="KW-1185">Reference proteome</keyword>
<dbReference type="GO" id="GO:0005739">
    <property type="term" value="C:mitochondrion"/>
    <property type="evidence" value="ECO:0007669"/>
    <property type="project" value="GOC"/>
</dbReference>
<dbReference type="Proteomes" id="UP001208570">
    <property type="component" value="Unassembled WGS sequence"/>
</dbReference>
<dbReference type="EMBL" id="JAODUP010000018">
    <property type="protein sequence ID" value="KAK2168318.1"/>
    <property type="molecule type" value="Genomic_DNA"/>
</dbReference>
<organism evidence="2 3">
    <name type="scientific">Paralvinella palmiformis</name>
    <dbReference type="NCBI Taxonomy" id="53620"/>
    <lineage>
        <taxon>Eukaryota</taxon>
        <taxon>Metazoa</taxon>
        <taxon>Spiralia</taxon>
        <taxon>Lophotrochozoa</taxon>
        <taxon>Annelida</taxon>
        <taxon>Polychaeta</taxon>
        <taxon>Sedentaria</taxon>
        <taxon>Canalipalpata</taxon>
        <taxon>Terebellida</taxon>
        <taxon>Terebelliformia</taxon>
        <taxon>Alvinellidae</taxon>
        <taxon>Paralvinella</taxon>
    </lineage>
</organism>
<evidence type="ECO:0000313" key="3">
    <source>
        <dbReference type="Proteomes" id="UP001208570"/>
    </source>
</evidence>
<name>A0AAD9KAX7_9ANNE</name>